<dbReference type="EMBL" id="BQNB010014789">
    <property type="protein sequence ID" value="GJT32387.1"/>
    <property type="molecule type" value="Genomic_DNA"/>
</dbReference>
<evidence type="ECO:0000313" key="3">
    <source>
        <dbReference type="Proteomes" id="UP001151760"/>
    </source>
</evidence>
<sequence length="202" mass="21778">MSASMKVRIAEHAAAPTPPLHVSSPPLPLPSPLTTSPTDTGAPLAYRAAGIRIRALLPSTSHKTDIPEAKMLPQKRDGFTTPASGLKIEESLAAGVARQPGSTLEADLRRYRVGEMGYRITNTLDEIVEAMLEIAPTTLEGVNQRVTKLVTTVRQQTEEFQATYAHRAWTGSEDRSTAIEAHVRTVEAQVATLIAQTSSLQT</sequence>
<feature type="region of interest" description="Disordered" evidence="1">
    <location>
        <begin position="12"/>
        <end position="41"/>
    </location>
</feature>
<proteinExistence type="predicted"/>
<name>A0ABQ5D204_9ASTR</name>
<accession>A0ABQ5D204</accession>
<dbReference type="Proteomes" id="UP001151760">
    <property type="component" value="Unassembled WGS sequence"/>
</dbReference>
<comment type="caution">
    <text evidence="2">The sequence shown here is derived from an EMBL/GenBank/DDBJ whole genome shotgun (WGS) entry which is preliminary data.</text>
</comment>
<organism evidence="2 3">
    <name type="scientific">Tanacetum coccineum</name>
    <dbReference type="NCBI Taxonomy" id="301880"/>
    <lineage>
        <taxon>Eukaryota</taxon>
        <taxon>Viridiplantae</taxon>
        <taxon>Streptophyta</taxon>
        <taxon>Embryophyta</taxon>
        <taxon>Tracheophyta</taxon>
        <taxon>Spermatophyta</taxon>
        <taxon>Magnoliopsida</taxon>
        <taxon>eudicotyledons</taxon>
        <taxon>Gunneridae</taxon>
        <taxon>Pentapetalae</taxon>
        <taxon>asterids</taxon>
        <taxon>campanulids</taxon>
        <taxon>Asterales</taxon>
        <taxon>Asteraceae</taxon>
        <taxon>Asteroideae</taxon>
        <taxon>Anthemideae</taxon>
        <taxon>Anthemidinae</taxon>
        <taxon>Tanacetum</taxon>
    </lineage>
</organism>
<evidence type="ECO:0000313" key="2">
    <source>
        <dbReference type="EMBL" id="GJT32387.1"/>
    </source>
</evidence>
<reference evidence="2" key="1">
    <citation type="journal article" date="2022" name="Int. J. Mol. Sci.">
        <title>Draft Genome of Tanacetum Coccineum: Genomic Comparison of Closely Related Tanacetum-Family Plants.</title>
        <authorList>
            <person name="Yamashiro T."/>
            <person name="Shiraishi A."/>
            <person name="Nakayama K."/>
            <person name="Satake H."/>
        </authorList>
    </citation>
    <scope>NUCLEOTIDE SEQUENCE</scope>
</reference>
<evidence type="ECO:0000256" key="1">
    <source>
        <dbReference type="SAM" id="MobiDB-lite"/>
    </source>
</evidence>
<gene>
    <name evidence="2" type="ORF">Tco_0922806</name>
</gene>
<reference evidence="2" key="2">
    <citation type="submission" date="2022-01" db="EMBL/GenBank/DDBJ databases">
        <authorList>
            <person name="Yamashiro T."/>
            <person name="Shiraishi A."/>
            <person name="Satake H."/>
            <person name="Nakayama K."/>
        </authorList>
    </citation>
    <scope>NUCLEOTIDE SEQUENCE</scope>
</reference>
<keyword evidence="3" id="KW-1185">Reference proteome</keyword>
<protein>
    <submittedName>
        <fullName evidence="2">Uncharacterized protein</fullName>
    </submittedName>
</protein>